<dbReference type="EMBL" id="AP009384">
    <property type="protein sequence ID" value="BAF86153.1"/>
    <property type="molecule type" value="Genomic_DNA"/>
</dbReference>
<reference evidence="3" key="2">
    <citation type="submission" date="2007-04" db="EMBL/GenBank/DDBJ databases">
        <title>Complete genome sequence of the nitrogen-fixing bacterium Azorhizobium caulinodans ORS571.</title>
        <authorList>
            <person name="Lee K.B."/>
            <person name="Backer P.D."/>
            <person name="Aono T."/>
            <person name="Liu C.T."/>
            <person name="Suzuki S."/>
            <person name="Suzuki T."/>
            <person name="Kaneko T."/>
            <person name="Yamada M."/>
            <person name="Tabata S."/>
            <person name="Kupfer D.M."/>
            <person name="Najar F.Z."/>
            <person name="Wiley G.B."/>
            <person name="Roe B."/>
            <person name="Binnewies T."/>
            <person name="Ussery D."/>
            <person name="Vereecke D."/>
            <person name="Gevers D."/>
            <person name="Holsters M."/>
            <person name="Oyaizu H."/>
        </authorList>
    </citation>
    <scope>NUCLEOTIDE SEQUENCE [LARGE SCALE GENOMIC DNA]</scope>
    <source>
        <strain evidence="3">ATCC 43989 / DSM 5975 / JCM 20966 / LMG 6465 / NBRC 14845 / NCIMB 13405 / ORS 571</strain>
    </source>
</reference>
<dbReference type="eggNOG" id="COG2755">
    <property type="taxonomic scope" value="Bacteria"/>
</dbReference>
<evidence type="ECO:0000313" key="3">
    <source>
        <dbReference type="Proteomes" id="UP000000270"/>
    </source>
</evidence>
<dbReference type="Proteomes" id="UP000000270">
    <property type="component" value="Chromosome"/>
</dbReference>
<name>A8IGZ6_AZOC5</name>
<gene>
    <name evidence="2" type="ordered locus">AZC_0155</name>
</gene>
<dbReference type="KEGG" id="azc:AZC_0155"/>
<dbReference type="Pfam" id="PF25182">
    <property type="entry name" value="NonGDSL"/>
    <property type="match status" value="1"/>
</dbReference>
<dbReference type="HOGENOM" id="CLU_065317_1_1_5"/>
<organism evidence="2 3">
    <name type="scientific">Azorhizobium caulinodans (strain ATCC 43989 / DSM 5975 / JCM 20966 / LMG 6465 / NBRC 14845 / NCIMB 13405 / ORS 571)</name>
    <dbReference type="NCBI Taxonomy" id="438753"/>
    <lineage>
        <taxon>Bacteria</taxon>
        <taxon>Pseudomonadati</taxon>
        <taxon>Pseudomonadota</taxon>
        <taxon>Alphaproteobacteria</taxon>
        <taxon>Hyphomicrobiales</taxon>
        <taxon>Xanthobacteraceae</taxon>
        <taxon>Azorhizobium</taxon>
    </lineage>
</organism>
<feature type="chain" id="PRO_5002724477" evidence="1">
    <location>
        <begin position="25"/>
        <end position="260"/>
    </location>
</feature>
<dbReference type="Gene3D" id="3.40.50.1110">
    <property type="entry name" value="SGNH hydrolase"/>
    <property type="match status" value="1"/>
</dbReference>
<dbReference type="PANTHER" id="PTHR30383:SF5">
    <property type="entry name" value="SGNH HYDROLASE-TYPE ESTERASE DOMAIN-CONTAINING PROTEIN"/>
    <property type="match status" value="1"/>
</dbReference>
<dbReference type="SUPFAM" id="SSF52266">
    <property type="entry name" value="SGNH hydrolase"/>
    <property type="match status" value="1"/>
</dbReference>
<proteinExistence type="predicted"/>
<dbReference type="InterPro" id="IPR057572">
    <property type="entry name" value="NonGDSL"/>
</dbReference>
<reference evidence="2 3" key="5">
    <citation type="journal article" date="2010" name="Appl. Environ. Microbiol.">
        <title>phrR-like gene praR of Azorhizobium caulinodans ORS571 is essential for symbiosis with Sesbania rostrata and is involved in expression of reb genes.</title>
        <authorList>
            <person name="Akiba N."/>
            <person name="Aono T."/>
            <person name="Toyazaki H."/>
            <person name="Sato S."/>
            <person name="Oyaizu H."/>
        </authorList>
    </citation>
    <scope>NUCLEOTIDE SEQUENCE [LARGE SCALE GENOMIC DNA]</scope>
    <source>
        <strain evidence="3">ATCC 43989 / DSM 5975 / JCM 20966 / LMG 6465 / NBRC 14845 / NCIMB 13405 / ORS 571</strain>
    </source>
</reference>
<keyword evidence="1" id="KW-0732">Signal</keyword>
<accession>A8IGZ6</accession>
<dbReference type="InterPro" id="IPR036514">
    <property type="entry name" value="SGNH_hydro_sf"/>
</dbReference>
<dbReference type="AlphaFoldDB" id="A8IGZ6"/>
<reference evidence="2 3" key="6">
    <citation type="journal article" date="2011" name="Appl. Environ. Microbiol.">
        <title>Involvement of the azorhizobial chromosome partition gene (parA) in the onset of bacteroid differentiation during Sesbania rostrata stem nodule development.</title>
        <authorList>
            <person name="Liu CT."/>
            <person name="Lee KB."/>
            <person name="Wang YS."/>
            <person name="Peng MH."/>
            <person name="Lee KT."/>
            <person name="Suzuki S."/>
            <person name="Suzuki T."/>
            <person name="Oyaizu H."/>
        </authorList>
    </citation>
    <scope>NUCLEOTIDE SEQUENCE [LARGE SCALE GENOMIC DNA]</scope>
    <source>
        <strain evidence="3">ATCC 43989 / DSM 5975 / JCM 20966 / LMG 6465 / NBRC 14845 / NCIMB 13405 / ORS 571</strain>
    </source>
</reference>
<reference evidence="2 3" key="3">
    <citation type="journal article" date="2008" name="BMC Genomics">
        <title>The genome of the versatile nitrogen fixer Azorhizobium caulinodans ORS571.</title>
        <authorList>
            <person name="Lee KB."/>
            <person name="Backer P.D."/>
            <person name="Aono T."/>
            <person name="Liu CT."/>
            <person name="Suzuki S."/>
            <person name="Suzuki T."/>
            <person name="Kaneko T."/>
            <person name="Yamada M."/>
            <person name="Tabata S."/>
            <person name="Kupfer D.M."/>
            <person name="Najar F.Z."/>
            <person name="Wiley G.B."/>
            <person name="Roe B."/>
            <person name="Binnewies T.T."/>
            <person name="Ussery D.W."/>
            <person name="D'Haeze W."/>
            <person name="Herder J.D."/>
            <person name="Gevers D."/>
            <person name="Vereecke D."/>
            <person name="Holsters M."/>
            <person name="Oyaizu H."/>
        </authorList>
    </citation>
    <scope>NUCLEOTIDE SEQUENCE [LARGE SCALE GENOMIC DNA]</scope>
    <source>
        <strain evidence="3">ATCC 43989 / DSM 5975 / JCM 20966 / LMG 6465 / NBRC 14845 / NCIMB 13405 / ORS 571</strain>
    </source>
</reference>
<reference evidence="2 3" key="4">
    <citation type="journal article" date="2009" name="Appl. Environ. Microbiol.">
        <title>Comparative genome-wide transcriptional profiling of Azorhizobium caulinodans ORS571 grown under free-living and symbiotic conditions.</title>
        <authorList>
            <person name="Tsukada S."/>
            <person name="Aono T."/>
            <person name="Akiba N."/>
            <person name="Lee KB."/>
            <person name="Liu CT."/>
            <person name="Toyazaki H."/>
            <person name="Oyaizu H."/>
        </authorList>
    </citation>
    <scope>NUCLEOTIDE SEQUENCE [LARGE SCALE GENOMIC DNA]</scope>
    <source>
        <strain evidence="3">ATCC 43989 / DSM 5975 / JCM 20966 / LMG 6465 / NBRC 14845 / NCIMB 13405 / ORS 571</strain>
    </source>
</reference>
<evidence type="ECO:0000313" key="2">
    <source>
        <dbReference type="EMBL" id="BAF86153.1"/>
    </source>
</evidence>
<dbReference type="InterPro" id="IPR051532">
    <property type="entry name" value="Ester_Hydrolysis_Enzymes"/>
</dbReference>
<evidence type="ECO:0000256" key="1">
    <source>
        <dbReference type="SAM" id="SignalP"/>
    </source>
</evidence>
<protein>
    <submittedName>
        <fullName evidence="2">Putative lipolytic enzyme</fullName>
    </submittedName>
</protein>
<dbReference type="STRING" id="438753.AZC_0155"/>
<feature type="signal peptide" evidence="1">
    <location>
        <begin position="1"/>
        <end position="24"/>
    </location>
</feature>
<dbReference type="CDD" id="cd00229">
    <property type="entry name" value="SGNH_hydrolase"/>
    <property type="match status" value="1"/>
</dbReference>
<keyword evidence="3" id="KW-1185">Reference proteome</keyword>
<reference evidence="2 3" key="1">
    <citation type="journal article" date="2007" name="Appl. Environ. Microbiol.">
        <title>Rhizobial factors required for stem nodule maturation and maintenance in Sesbania rostrata-Azorhizobium caulinodans ORS571 symbiosis.</title>
        <authorList>
            <person name="Suzuki S."/>
            <person name="Aono T."/>
            <person name="Lee KB."/>
            <person name="Suzuki T."/>
            <person name="Liu CT."/>
            <person name="Miwa H."/>
            <person name="Wakao S."/>
            <person name="Iki T."/>
            <person name="Oyaizu H."/>
        </authorList>
    </citation>
    <scope>NUCLEOTIDE SEQUENCE [LARGE SCALE GENOMIC DNA]</scope>
    <source>
        <strain evidence="3">ATCC 43989 / DSM 5975 / JCM 20966 / LMG 6465 / NBRC 14845 / NCIMB 13405 / ORS 571</strain>
    </source>
</reference>
<dbReference type="GO" id="GO:0004622">
    <property type="term" value="F:phosphatidylcholine lysophospholipase activity"/>
    <property type="evidence" value="ECO:0007669"/>
    <property type="project" value="TreeGrafter"/>
</dbReference>
<sequence>MRLMSLFRLGVLALPLTLPAVAHAETPVCSTVTSQPTLRLPRAADKLAKTKQLTIVVLGSSSTAGVGASGPDRTYPARLQQELAARFPGTTITVLNRGVNGEDAPENVRRMDRDVAPAQPDVVIWQVGTNALLRQFGLGNIGETIRTGITQLRGYGAEVVLMDPQYAPWVVADPDSKPMVKLIDDVGREMNVPVFHRFAMMQVWHDRDKISFPQMSAFDGLHGNDFAYDCLGRSLAYSVAMGLKAPSQPAVASTAVPRPR</sequence>
<dbReference type="PANTHER" id="PTHR30383">
    <property type="entry name" value="THIOESTERASE 1/PROTEASE 1/LYSOPHOSPHOLIPASE L1"/>
    <property type="match status" value="1"/>
</dbReference>